<reference evidence="3 4" key="1">
    <citation type="journal article" date="2014" name="Appl. Environ. Microbiol.">
        <title>Insights into the Microbial Degradation of Rubber and Gutta-Percha by Analysis of the Complete Genome of Nocardia nova SH22a.</title>
        <authorList>
            <person name="Luo Q."/>
            <person name="Hiessl S."/>
            <person name="Poehlein A."/>
            <person name="Daniel R."/>
            <person name="Steinbuchel A."/>
        </authorList>
    </citation>
    <scope>NUCLEOTIDE SEQUENCE [LARGE SCALE GENOMIC DNA]</scope>
    <source>
        <strain evidence="3">SH22a</strain>
    </source>
</reference>
<dbReference type="AlphaFoldDB" id="W5TM89"/>
<proteinExistence type="predicted"/>
<dbReference type="Pfam" id="PF21181">
    <property type="entry name" value="SsfX3_N"/>
    <property type="match status" value="1"/>
</dbReference>
<dbReference type="GO" id="GO:0016787">
    <property type="term" value="F:hydrolase activity"/>
    <property type="evidence" value="ECO:0007669"/>
    <property type="project" value="UniProtKB-KW"/>
</dbReference>
<protein>
    <submittedName>
        <fullName evidence="3">GDSL-like lipase/acylhydrolase family protein</fullName>
    </submittedName>
</protein>
<dbReference type="Gene3D" id="2.60.120.260">
    <property type="entry name" value="Galactose-binding domain-like"/>
    <property type="match status" value="1"/>
</dbReference>
<dbReference type="InterPro" id="IPR036514">
    <property type="entry name" value="SGNH_hydro_sf"/>
</dbReference>
<accession>W5TM89</accession>
<keyword evidence="4" id="KW-1185">Reference proteome</keyword>
<keyword evidence="3" id="KW-0378">Hydrolase</keyword>
<dbReference type="SUPFAM" id="SSF52266">
    <property type="entry name" value="SGNH hydrolase"/>
    <property type="match status" value="1"/>
</dbReference>
<dbReference type="PATRIC" id="fig|1415166.3.peg.5743"/>
<feature type="domain" description="SGNH hydrolase-type esterase" evidence="1">
    <location>
        <begin position="139"/>
        <end position="317"/>
    </location>
</feature>
<dbReference type="STRING" id="1415166.NONO_c55720"/>
<dbReference type="Pfam" id="PF14606">
    <property type="entry name" value="Lipase_GDSL_3"/>
    <property type="match status" value="1"/>
</dbReference>
<evidence type="ECO:0000259" key="2">
    <source>
        <dbReference type="Pfam" id="PF21181"/>
    </source>
</evidence>
<dbReference type="Proteomes" id="UP000019150">
    <property type="component" value="Chromosome"/>
</dbReference>
<dbReference type="KEGG" id="nno:NONO_c55720"/>
<gene>
    <name evidence="3" type="ORF">NONO_c55720</name>
</gene>
<dbReference type="Gene3D" id="3.40.50.1110">
    <property type="entry name" value="SGNH hydrolase"/>
    <property type="match status" value="1"/>
</dbReference>
<sequence>MTWDGVVEVSAVGQWRQPWRLPPDRLAAAFSPELSEHAAVGAGVRLALVTDAAELILPVHSAPRGPSRPRMIDVYVEDALAHRIPVGSGTERIGIDLPGKRSRVQLWLPHRGAITRVGEPELPRGASAEPWDPGGPRWITYGSSITQCLITDNPGDTWPARIARRYGWRLLDLGFAAHALLDPFVARVIASRPADLISVELGPNLYIRGPFAARSLGGLAAGFLETIRAGHPDVPIVVFSPPVWVQREDEPNPHGLTLRDVRVLVEEVVRVLRRLGDRNLHLVPGDELFGAADTGLTVDGLHPDAAGDALIAERFGPRLAALSGQDAVAPS</sequence>
<dbReference type="InterPro" id="IPR048977">
    <property type="entry name" value="SsfX3-like_N"/>
</dbReference>
<dbReference type="InterPro" id="IPR013830">
    <property type="entry name" value="SGNH_hydro"/>
</dbReference>
<organism evidence="3 4">
    <name type="scientific">Nocardia nova SH22a</name>
    <dbReference type="NCBI Taxonomy" id="1415166"/>
    <lineage>
        <taxon>Bacteria</taxon>
        <taxon>Bacillati</taxon>
        <taxon>Actinomycetota</taxon>
        <taxon>Actinomycetes</taxon>
        <taxon>Mycobacteriales</taxon>
        <taxon>Nocardiaceae</taxon>
        <taxon>Nocardia</taxon>
    </lineage>
</organism>
<evidence type="ECO:0000259" key="1">
    <source>
        <dbReference type="Pfam" id="PF14606"/>
    </source>
</evidence>
<dbReference type="eggNOG" id="COG2755">
    <property type="taxonomic scope" value="Bacteria"/>
</dbReference>
<name>W5TM89_9NOCA</name>
<dbReference type="HOGENOM" id="CLU_059193_0_0_11"/>
<feature type="domain" description="SsfX3-like N-terminal" evidence="2">
    <location>
        <begin position="2"/>
        <end position="110"/>
    </location>
</feature>
<dbReference type="EMBL" id="CP006850">
    <property type="protein sequence ID" value="AHH20352.1"/>
    <property type="molecule type" value="Genomic_DNA"/>
</dbReference>
<evidence type="ECO:0000313" key="4">
    <source>
        <dbReference type="Proteomes" id="UP000019150"/>
    </source>
</evidence>
<evidence type="ECO:0000313" key="3">
    <source>
        <dbReference type="EMBL" id="AHH20352.1"/>
    </source>
</evidence>